<feature type="compositionally biased region" description="Low complexity" evidence="1">
    <location>
        <begin position="52"/>
        <end position="61"/>
    </location>
</feature>
<feature type="compositionally biased region" description="Low complexity" evidence="1">
    <location>
        <begin position="426"/>
        <end position="437"/>
    </location>
</feature>
<feature type="compositionally biased region" description="Basic residues" evidence="1">
    <location>
        <begin position="410"/>
        <end position="422"/>
    </location>
</feature>
<feature type="region of interest" description="Disordered" evidence="1">
    <location>
        <begin position="374"/>
        <end position="452"/>
    </location>
</feature>
<keyword evidence="3" id="KW-0614">Plasmid</keyword>
<proteinExistence type="predicted"/>
<dbReference type="Proteomes" id="UP000008710">
    <property type="component" value="Plasmid pRHL2"/>
</dbReference>
<reference evidence="4" key="1">
    <citation type="journal article" date="2006" name="Proc. Natl. Acad. Sci. U.S.A.">
        <title>The complete genome of Rhodococcus sp. RHA1 provides insights into a catabolic powerhouse.</title>
        <authorList>
            <person name="McLeod M.P."/>
            <person name="Warren R.L."/>
            <person name="Hsiao W.W.L."/>
            <person name="Araki N."/>
            <person name="Myhre M."/>
            <person name="Fernandes C."/>
            <person name="Miyazawa D."/>
            <person name="Wong W."/>
            <person name="Lillquist A.L."/>
            <person name="Wang D."/>
            <person name="Dosanjh M."/>
            <person name="Hara H."/>
            <person name="Petrescu A."/>
            <person name="Morin R.D."/>
            <person name="Yang G."/>
            <person name="Stott J.M."/>
            <person name="Schein J.E."/>
            <person name="Shin H."/>
            <person name="Smailus D."/>
            <person name="Siddiqui A.S."/>
            <person name="Marra M.A."/>
            <person name="Jones S.J.M."/>
            <person name="Holt R."/>
            <person name="Brinkman F.S.L."/>
            <person name="Miyauchi K."/>
            <person name="Fukuda M."/>
            <person name="Davies J.E."/>
            <person name="Mohn W.W."/>
            <person name="Eltis L.D."/>
        </authorList>
    </citation>
    <scope>NUCLEOTIDE SEQUENCE [LARGE SCALE GENOMIC DNA]</scope>
    <source>
        <strain evidence="4">RHA1</strain>
    </source>
</reference>
<dbReference type="InterPro" id="IPR050248">
    <property type="entry name" value="Polysacc_deacetylase_ArnD"/>
</dbReference>
<feature type="region of interest" description="Disordered" evidence="1">
    <location>
        <begin position="1"/>
        <end position="23"/>
    </location>
</feature>
<dbReference type="PANTHER" id="PTHR10587:SF134">
    <property type="entry name" value="SECRETED PROTEIN"/>
    <property type="match status" value="1"/>
</dbReference>
<evidence type="ECO:0000313" key="3">
    <source>
        <dbReference type="EMBL" id="ABH00436.1"/>
    </source>
</evidence>
<evidence type="ECO:0000313" key="4">
    <source>
        <dbReference type="Proteomes" id="UP000008710"/>
    </source>
</evidence>
<geneLocation type="plasmid" evidence="3 4">
    <name>pRHL2</name>
</geneLocation>
<dbReference type="SUPFAM" id="SSF88713">
    <property type="entry name" value="Glycoside hydrolase/deacetylase"/>
    <property type="match status" value="1"/>
</dbReference>
<feature type="compositionally biased region" description="Basic residues" evidence="1">
    <location>
        <begin position="98"/>
        <end position="118"/>
    </location>
</feature>
<feature type="region of interest" description="Disordered" evidence="1">
    <location>
        <begin position="37"/>
        <end position="129"/>
    </location>
</feature>
<dbReference type="EMBL" id="CP000433">
    <property type="protein sequence ID" value="ABH00436.1"/>
    <property type="molecule type" value="Genomic_DNA"/>
</dbReference>
<dbReference type="InterPro" id="IPR011330">
    <property type="entry name" value="Glyco_hydro/deAcase_b/a-brl"/>
</dbReference>
<dbReference type="PROSITE" id="PS51677">
    <property type="entry name" value="NODB"/>
    <property type="match status" value="1"/>
</dbReference>
<dbReference type="KEGG" id="rha:RHA1_ro10243"/>
<dbReference type="GO" id="GO:0005975">
    <property type="term" value="P:carbohydrate metabolic process"/>
    <property type="evidence" value="ECO:0007669"/>
    <property type="project" value="InterPro"/>
</dbReference>
<dbReference type="Gene3D" id="3.20.20.370">
    <property type="entry name" value="Glycoside hydrolase/deacetylase"/>
    <property type="match status" value="1"/>
</dbReference>
<feature type="domain" description="NodB homology" evidence="2">
    <location>
        <begin position="220"/>
        <end position="339"/>
    </location>
</feature>
<dbReference type="InterPro" id="IPR002509">
    <property type="entry name" value="NODB_dom"/>
</dbReference>
<protein>
    <submittedName>
        <fullName evidence="3">Possible polysaccharide deacetylase</fullName>
    </submittedName>
</protein>
<feature type="compositionally biased region" description="Basic and acidic residues" evidence="1">
    <location>
        <begin position="497"/>
        <end position="509"/>
    </location>
</feature>
<feature type="region of interest" description="Disordered" evidence="1">
    <location>
        <begin position="464"/>
        <end position="549"/>
    </location>
</feature>
<dbReference type="PANTHER" id="PTHR10587">
    <property type="entry name" value="GLYCOSYL TRANSFERASE-RELATED"/>
    <property type="match status" value="1"/>
</dbReference>
<evidence type="ECO:0000256" key="1">
    <source>
        <dbReference type="SAM" id="MobiDB-lite"/>
    </source>
</evidence>
<dbReference type="GO" id="GO:0016810">
    <property type="term" value="F:hydrolase activity, acting on carbon-nitrogen (but not peptide) bonds"/>
    <property type="evidence" value="ECO:0007669"/>
    <property type="project" value="InterPro"/>
</dbReference>
<dbReference type="HOGENOM" id="CLU_495966_0_0_11"/>
<dbReference type="Pfam" id="PF01522">
    <property type="entry name" value="Polysacc_deac_1"/>
    <property type="match status" value="1"/>
</dbReference>
<accession>Q0RWA0</accession>
<name>Q0RWA0_RHOJR</name>
<organism evidence="3 4">
    <name type="scientific">Rhodococcus jostii (strain RHA1)</name>
    <dbReference type="NCBI Taxonomy" id="101510"/>
    <lineage>
        <taxon>Bacteria</taxon>
        <taxon>Bacillati</taxon>
        <taxon>Actinomycetota</taxon>
        <taxon>Actinomycetes</taxon>
        <taxon>Mycobacteriales</taxon>
        <taxon>Nocardiaceae</taxon>
        <taxon>Rhodococcus</taxon>
    </lineage>
</organism>
<gene>
    <name evidence="3" type="ordered locus">RHA1_ro10243</name>
</gene>
<sequence>MRNPLHRPLEHTAPPRCASRNGVRSGAHASVSCYFPARPGRSGTRSDRAASAHRVVVTARTRVPHTRPGPAPGPGPGRSAARDHGMKHPAPFSTRPLSRCHHRVHRPRGTRRPSRSRKAPAPVVPTRHRAHTRRTVLLGLVGGSVLAALDSYTHTQVSAAAPIPGLPDGPIPDTAAPVPAPLAPPPADPAALAAKYATAIPHERGTAVSGVHTRLAAAGRRIALTIDACGGPNGSDVDNALIALLNREQIPATFFLNGRWIDANPAVTAQLAANPLFELANHGTRHLPLSVTGKSAYTITDTRSAAEVVDEVLTNHHRLNAITGTPPRWFRPGTAHCDDVAAALVRGIGEQVVGFTVNGDAGATLSPAAVHSALTTANPRVHRDPARQPPRNRYRRGPRVSAPPAPSRGNRVRHPHRCRRPGTLRTTPHPDTAPDPTQRAAHPTRAATDCQGCRVEHDQRGGNLDRAAEPCAPEYPRTRAAPGDIDARPCQSRVHHLAHDSGSQRDGRYRYTGMDGRRPARPPTSATGDAGTPHGTTPRPRLTIAPYPT</sequence>
<evidence type="ECO:0000259" key="2">
    <source>
        <dbReference type="PROSITE" id="PS51677"/>
    </source>
</evidence>
<dbReference type="AlphaFoldDB" id="Q0RWA0"/>